<dbReference type="GO" id="GO:0006508">
    <property type="term" value="P:proteolysis"/>
    <property type="evidence" value="ECO:0007669"/>
    <property type="project" value="UniProtKB-KW"/>
</dbReference>
<evidence type="ECO:0000313" key="7">
    <source>
        <dbReference type="EMBL" id="MBB5874623.1"/>
    </source>
</evidence>
<evidence type="ECO:0000256" key="1">
    <source>
        <dbReference type="ARBA" id="ARBA00007074"/>
    </source>
</evidence>
<dbReference type="Proteomes" id="UP000587527">
    <property type="component" value="Unassembled WGS sequence"/>
</dbReference>
<feature type="signal peptide" evidence="5">
    <location>
        <begin position="1"/>
        <end position="34"/>
    </location>
</feature>
<feature type="chain" id="PRO_5032936746" evidence="5">
    <location>
        <begin position="35"/>
        <end position="332"/>
    </location>
</feature>
<evidence type="ECO:0000256" key="4">
    <source>
        <dbReference type="ARBA" id="ARBA00022807"/>
    </source>
</evidence>
<dbReference type="RefSeq" id="WP_184846889.1">
    <property type="nucleotide sequence ID" value="NZ_JACHMN010000003.1"/>
</dbReference>
<evidence type="ECO:0000259" key="6">
    <source>
        <dbReference type="PROSITE" id="PS51935"/>
    </source>
</evidence>
<dbReference type="InterPro" id="IPR038765">
    <property type="entry name" value="Papain-like_cys_pep_sf"/>
</dbReference>
<dbReference type="AlphaFoldDB" id="A0A841C653"/>
<dbReference type="Gene3D" id="3.90.1720.10">
    <property type="entry name" value="endopeptidase domain like (from Nostoc punctiforme)"/>
    <property type="match status" value="1"/>
</dbReference>
<name>A0A841C653_9ACTN</name>
<evidence type="ECO:0000256" key="3">
    <source>
        <dbReference type="ARBA" id="ARBA00022801"/>
    </source>
</evidence>
<comment type="similarity">
    <text evidence="1">Belongs to the peptidase C40 family.</text>
</comment>
<protein>
    <submittedName>
        <fullName evidence="7">Cell wall-associated NlpC family hydrolase</fullName>
    </submittedName>
</protein>
<dbReference type="InterPro" id="IPR051794">
    <property type="entry name" value="PG_Endopeptidase_C40"/>
</dbReference>
<evidence type="ECO:0000256" key="5">
    <source>
        <dbReference type="SAM" id="SignalP"/>
    </source>
</evidence>
<dbReference type="Pfam" id="PF00877">
    <property type="entry name" value="NLPC_P60"/>
    <property type="match status" value="1"/>
</dbReference>
<keyword evidence="2" id="KW-0645">Protease</keyword>
<dbReference type="InterPro" id="IPR000064">
    <property type="entry name" value="NLP_P60_dom"/>
</dbReference>
<dbReference type="PROSITE" id="PS51935">
    <property type="entry name" value="NLPC_P60"/>
    <property type="match status" value="1"/>
</dbReference>
<dbReference type="PANTHER" id="PTHR47359">
    <property type="entry name" value="PEPTIDOGLYCAN DL-ENDOPEPTIDASE CWLO"/>
    <property type="match status" value="1"/>
</dbReference>
<dbReference type="PROSITE" id="PS51257">
    <property type="entry name" value="PROKAR_LIPOPROTEIN"/>
    <property type="match status" value="1"/>
</dbReference>
<dbReference type="SUPFAM" id="SSF54001">
    <property type="entry name" value="Cysteine proteinases"/>
    <property type="match status" value="1"/>
</dbReference>
<dbReference type="EMBL" id="JACHMN010000003">
    <property type="protein sequence ID" value="MBB5874623.1"/>
    <property type="molecule type" value="Genomic_DNA"/>
</dbReference>
<feature type="domain" description="NlpC/P60" evidence="6">
    <location>
        <begin position="199"/>
        <end position="331"/>
    </location>
</feature>
<dbReference type="GO" id="GO:0008234">
    <property type="term" value="F:cysteine-type peptidase activity"/>
    <property type="evidence" value="ECO:0007669"/>
    <property type="project" value="UniProtKB-KW"/>
</dbReference>
<gene>
    <name evidence="7" type="ORF">F4553_008057</name>
</gene>
<keyword evidence="8" id="KW-1185">Reference proteome</keyword>
<keyword evidence="3 7" id="KW-0378">Hydrolase</keyword>
<keyword evidence="5" id="KW-0732">Signal</keyword>
<comment type="caution">
    <text evidence="7">The sequence shown here is derived from an EMBL/GenBank/DDBJ whole genome shotgun (WGS) entry which is preliminary data.</text>
</comment>
<dbReference type="PANTHER" id="PTHR47359:SF3">
    <property type="entry name" value="NLP_P60 DOMAIN-CONTAINING PROTEIN-RELATED"/>
    <property type="match status" value="1"/>
</dbReference>
<reference evidence="7 8" key="1">
    <citation type="submission" date="2020-08" db="EMBL/GenBank/DDBJ databases">
        <title>Sequencing the genomes of 1000 actinobacteria strains.</title>
        <authorList>
            <person name="Klenk H.-P."/>
        </authorList>
    </citation>
    <scope>NUCLEOTIDE SEQUENCE [LARGE SCALE GENOMIC DNA]</scope>
    <source>
        <strain evidence="7 8">DSM 45362</strain>
    </source>
</reference>
<accession>A0A841C653</accession>
<sequence>MKHAATAVAVTIAACLGLPVLLAGALLSGGTASAGCPATATAPTSSPWDTEQLDNAATIADTGVLKNVPRWGWTIALAVAMQESRLRNRPHLGDRNDHDSIGLFQQRPSQGWGTAAQLADPAYQAGKFYDKLLAVPGWQQMPLTRAAQAVQRSAFPDAYAKWADDATRLLEVLTGGSENCLTDVAPSLPAGFTLPVGTPPQVVTAIFWALAQLGTPYQFGGSCTAPRSGDPDRQCDCSSLMQQAYAAAGVALHRTTVGQVHDGTRIARPDQLKPGDLIFVPGSLGTADNPRHVGMYIGQGLLVQAPRSGAVVKISTVSSWIGKIAEIRRVAA</sequence>
<organism evidence="7 8">
    <name type="scientific">Allocatelliglobosispora scoriae</name>
    <dbReference type="NCBI Taxonomy" id="643052"/>
    <lineage>
        <taxon>Bacteria</taxon>
        <taxon>Bacillati</taxon>
        <taxon>Actinomycetota</taxon>
        <taxon>Actinomycetes</taxon>
        <taxon>Micromonosporales</taxon>
        <taxon>Micromonosporaceae</taxon>
        <taxon>Allocatelliglobosispora</taxon>
    </lineage>
</organism>
<evidence type="ECO:0000256" key="2">
    <source>
        <dbReference type="ARBA" id="ARBA00022670"/>
    </source>
</evidence>
<proteinExistence type="inferred from homology"/>
<keyword evidence="4" id="KW-0788">Thiol protease</keyword>
<evidence type="ECO:0000313" key="8">
    <source>
        <dbReference type="Proteomes" id="UP000587527"/>
    </source>
</evidence>